<comment type="caution">
    <text evidence="2">The sequence shown here is derived from an EMBL/GenBank/DDBJ whole genome shotgun (WGS) entry which is preliminary data.</text>
</comment>
<organism evidence="2 3">
    <name type="scientific">Novosphingobium tardum</name>
    <dbReference type="NCBI Taxonomy" id="1538021"/>
    <lineage>
        <taxon>Bacteria</taxon>
        <taxon>Pseudomonadati</taxon>
        <taxon>Pseudomonadota</taxon>
        <taxon>Alphaproteobacteria</taxon>
        <taxon>Sphingomonadales</taxon>
        <taxon>Sphingomonadaceae</taxon>
        <taxon>Novosphingobium</taxon>
    </lineage>
</organism>
<keyword evidence="3" id="KW-1185">Reference proteome</keyword>
<evidence type="ECO:0000313" key="2">
    <source>
        <dbReference type="EMBL" id="MFC4296080.1"/>
    </source>
</evidence>
<evidence type="ECO:0008006" key="4">
    <source>
        <dbReference type="Google" id="ProtNLM"/>
    </source>
</evidence>
<evidence type="ECO:0000313" key="3">
    <source>
        <dbReference type="Proteomes" id="UP001595828"/>
    </source>
</evidence>
<protein>
    <recommendedName>
        <fullName evidence="4">Lipoprotein</fullName>
    </recommendedName>
</protein>
<dbReference type="EMBL" id="JBHSDR010000006">
    <property type="protein sequence ID" value="MFC4296080.1"/>
    <property type="molecule type" value="Genomic_DNA"/>
</dbReference>
<dbReference type="Proteomes" id="UP001595828">
    <property type="component" value="Unassembled WGS sequence"/>
</dbReference>
<accession>A0ABV8RTS4</accession>
<feature type="region of interest" description="Disordered" evidence="1">
    <location>
        <begin position="28"/>
        <end position="64"/>
    </location>
</feature>
<reference evidence="3" key="1">
    <citation type="journal article" date="2019" name="Int. J. Syst. Evol. Microbiol.">
        <title>The Global Catalogue of Microorganisms (GCM) 10K type strain sequencing project: providing services to taxonomists for standard genome sequencing and annotation.</title>
        <authorList>
            <consortium name="The Broad Institute Genomics Platform"/>
            <consortium name="The Broad Institute Genome Sequencing Center for Infectious Disease"/>
            <person name="Wu L."/>
            <person name="Ma J."/>
        </authorList>
    </citation>
    <scope>NUCLEOTIDE SEQUENCE [LARGE SCALE GENOMIC DNA]</scope>
    <source>
        <strain evidence="3">CGMCC 1.12989</strain>
    </source>
</reference>
<proteinExistence type="predicted"/>
<gene>
    <name evidence="2" type="ORF">ACFO0A_13550</name>
</gene>
<name>A0ABV8RTS4_9SPHN</name>
<evidence type="ECO:0000256" key="1">
    <source>
        <dbReference type="SAM" id="MobiDB-lite"/>
    </source>
</evidence>
<sequence length="180" mass="18719">MANLASLARLTAPGLALLFVAGCATERKPPPRPVPTAAPRPVPPPAPVRAPADWRDAPATPGDWTYQSGPVTMARFGTMGTSPLLSLTCDRAGGAIVLNRAGAAAGSLPMTIVTTTLTRQFSAMPVAAAAPTLAVSFTPRDPMLDAMAFSRGRFAVEVSGLPTLYLPAWPEVGRVIEDCR</sequence>
<feature type="compositionally biased region" description="Pro residues" evidence="1">
    <location>
        <begin position="31"/>
        <end position="48"/>
    </location>
</feature>